<evidence type="ECO:0000313" key="2">
    <source>
        <dbReference type="EMBL" id="WMV30742.1"/>
    </source>
</evidence>
<gene>
    <name evidence="2" type="ORF">MTR67_024127</name>
</gene>
<feature type="region of interest" description="Disordered" evidence="1">
    <location>
        <begin position="130"/>
        <end position="150"/>
    </location>
</feature>
<reference evidence="2" key="1">
    <citation type="submission" date="2023-08" db="EMBL/GenBank/DDBJ databases">
        <title>A de novo genome assembly of Solanum verrucosum Schlechtendal, a Mexican diploid species geographically isolated from the other diploid A-genome species in potato relatives.</title>
        <authorList>
            <person name="Hosaka K."/>
        </authorList>
    </citation>
    <scope>NUCLEOTIDE SEQUENCE</scope>
    <source>
        <tissue evidence="2">Young leaves</tissue>
    </source>
</reference>
<dbReference type="EMBL" id="CP133616">
    <property type="protein sequence ID" value="WMV30742.1"/>
    <property type="molecule type" value="Genomic_DNA"/>
</dbReference>
<accession>A0AAF0TS19</accession>
<dbReference type="Proteomes" id="UP001234989">
    <property type="component" value="Chromosome 5"/>
</dbReference>
<feature type="non-terminal residue" evidence="2">
    <location>
        <position position="1"/>
    </location>
</feature>
<protein>
    <submittedName>
        <fullName evidence="2">Uncharacterized protein</fullName>
    </submittedName>
</protein>
<keyword evidence="3" id="KW-1185">Reference proteome</keyword>
<evidence type="ECO:0000313" key="3">
    <source>
        <dbReference type="Proteomes" id="UP001234989"/>
    </source>
</evidence>
<dbReference type="AlphaFoldDB" id="A0AAF0TS19"/>
<name>A0AAF0TS19_SOLVR</name>
<proteinExistence type="predicted"/>
<organism evidence="2 3">
    <name type="scientific">Solanum verrucosum</name>
    <dbReference type="NCBI Taxonomy" id="315347"/>
    <lineage>
        <taxon>Eukaryota</taxon>
        <taxon>Viridiplantae</taxon>
        <taxon>Streptophyta</taxon>
        <taxon>Embryophyta</taxon>
        <taxon>Tracheophyta</taxon>
        <taxon>Spermatophyta</taxon>
        <taxon>Magnoliopsida</taxon>
        <taxon>eudicotyledons</taxon>
        <taxon>Gunneridae</taxon>
        <taxon>Pentapetalae</taxon>
        <taxon>asterids</taxon>
        <taxon>lamiids</taxon>
        <taxon>Solanales</taxon>
        <taxon>Solanaceae</taxon>
        <taxon>Solanoideae</taxon>
        <taxon>Solaneae</taxon>
        <taxon>Solanum</taxon>
    </lineage>
</organism>
<sequence>LETFVFIKLSPSKGDMQTNIDNEQPVFCYIPREHRKKGQSLLEECTQQVHPPRKELSYTTFQDLKEKMIVPVAQVMSITLKPSKGNTQVGENIHGFTKSQMRLRNQGYYVATPRFRLRFSLPEPLQISSKKEKEINSSHHTSVEKKEFKDGKTPRQTLVFARNGSLTPRVCSFERLGSRNERKSSKQVDKYATTSKTFVCHRLETKRKSLSERRLLEHEN</sequence>
<evidence type="ECO:0000256" key="1">
    <source>
        <dbReference type="SAM" id="MobiDB-lite"/>
    </source>
</evidence>